<evidence type="ECO:0000313" key="2">
    <source>
        <dbReference type="EMBL" id="MFB9233693.1"/>
    </source>
</evidence>
<evidence type="ECO:0000313" key="3">
    <source>
        <dbReference type="Proteomes" id="UP001589683"/>
    </source>
</evidence>
<evidence type="ECO:0000256" key="1">
    <source>
        <dbReference type="SAM" id="MobiDB-lite"/>
    </source>
</evidence>
<dbReference type="Proteomes" id="UP001589683">
    <property type="component" value="Unassembled WGS sequence"/>
</dbReference>
<comment type="caution">
    <text evidence="2">The sequence shown here is derived from an EMBL/GenBank/DDBJ whole genome shotgun (WGS) entry which is preliminary data.</text>
</comment>
<organism evidence="2 3">
    <name type="scientific">Pseudohalocynthiibacter aestuariivivens</name>
    <dbReference type="NCBI Taxonomy" id="1591409"/>
    <lineage>
        <taxon>Bacteria</taxon>
        <taxon>Pseudomonadati</taxon>
        <taxon>Pseudomonadota</taxon>
        <taxon>Alphaproteobacteria</taxon>
        <taxon>Rhodobacterales</taxon>
        <taxon>Paracoccaceae</taxon>
        <taxon>Pseudohalocynthiibacter</taxon>
    </lineage>
</organism>
<dbReference type="EMBL" id="JBHMEA010000051">
    <property type="protein sequence ID" value="MFB9233693.1"/>
    <property type="molecule type" value="Genomic_DNA"/>
</dbReference>
<sequence>MSRFTKSNDNAANEMNAVSRSAKTAKIITPNPKQLVREFLGDFCA</sequence>
<proteinExistence type="predicted"/>
<feature type="region of interest" description="Disordered" evidence="1">
    <location>
        <begin position="1"/>
        <end position="21"/>
    </location>
</feature>
<name>A0ABV5JLV4_9RHOB</name>
<keyword evidence="3" id="KW-1185">Reference proteome</keyword>
<dbReference type="RefSeq" id="WP_213889531.1">
    <property type="nucleotide sequence ID" value="NZ_JAGFNU010000007.1"/>
</dbReference>
<gene>
    <name evidence="2" type="ORF">ACFFUT_18015</name>
</gene>
<reference evidence="2 3" key="1">
    <citation type="submission" date="2024-09" db="EMBL/GenBank/DDBJ databases">
        <authorList>
            <person name="Sun Q."/>
            <person name="Mori K."/>
        </authorList>
    </citation>
    <scope>NUCLEOTIDE SEQUENCE [LARGE SCALE GENOMIC DNA]</scope>
    <source>
        <strain evidence="2 3">CECT 8726</strain>
    </source>
</reference>
<protein>
    <submittedName>
        <fullName evidence="2">Uncharacterized protein</fullName>
    </submittedName>
</protein>
<accession>A0ABV5JLV4</accession>